<dbReference type="AlphaFoldDB" id="A0A147HBP8"/>
<reference evidence="9 10" key="1">
    <citation type="journal article" date="2016" name="Front. Microbiol.">
        <title>Genomic Resource of Rice Seed Associated Bacteria.</title>
        <authorList>
            <person name="Midha S."/>
            <person name="Bansal K."/>
            <person name="Sharma S."/>
            <person name="Kumar N."/>
            <person name="Patil P.P."/>
            <person name="Chaudhry V."/>
            <person name="Patil P.B."/>
        </authorList>
    </citation>
    <scope>NUCLEOTIDE SEQUENCE [LARGE SCALE GENOMIC DNA]</scope>
    <source>
        <strain evidence="9 10">NS331</strain>
    </source>
</reference>
<comment type="caution">
    <text evidence="9">The sequence shown here is derived from an EMBL/GenBank/DDBJ whole genome shotgun (WGS) entry which is preliminary data.</text>
</comment>
<evidence type="ECO:0000256" key="6">
    <source>
        <dbReference type="ARBA" id="ARBA00022989"/>
    </source>
</evidence>
<feature type="transmembrane region" description="Helical" evidence="8">
    <location>
        <begin position="172"/>
        <end position="194"/>
    </location>
</feature>
<evidence type="ECO:0000313" key="9">
    <source>
        <dbReference type="EMBL" id="KTT27439.1"/>
    </source>
</evidence>
<dbReference type="Pfam" id="PF01925">
    <property type="entry name" value="TauE"/>
    <property type="match status" value="1"/>
</dbReference>
<keyword evidence="5 8" id="KW-0812">Transmembrane</keyword>
<evidence type="ECO:0000313" key="10">
    <source>
        <dbReference type="Proteomes" id="UP000072741"/>
    </source>
</evidence>
<evidence type="ECO:0000256" key="7">
    <source>
        <dbReference type="ARBA" id="ARBA00023136"/>
    </source>
</evidence>
<keyword evidence="10" id="KW-1185">Reference proteome</keyword>
<sequence length="253" mass="26641">MIEWAWMAVASLTAGFMDAIVGGGGLVLVPALFAAFPDTAGATLLGTNKSASVWGTMASAAQYVRRVHLRWRPLALAALLAFGGSLAGAWVVTWVPTDALRKALPVILGALLLYTLARKDLGLTHRPRFSGTAELVATGAVGLLLGFYDGFFGPGTGSFLIFLFVRWLGHDFLHASASAKVINIMTNLGALLLFGLKGHVIWMLGLTMAVANIAGSLIGTRLALRHGAGFVRGAFIVVVSALICKTAYDAFLR</sequence>
<evidence type="ECO:0000256" key="1">
    <source>
        <dbReference type="ARBA" id="ARBA00004651"/>
    </source>
</evidence>
<dbReference type="InterPro" id="IPR052017">
    <property type="entry name" value="TSUP"/>
</dbReference>
<protein>
    <recommendedName>
        <fullName evidence="8">Probable membrane transporter protein</fullName>
    </recommendedName>
</protein>
<feature type="transmembrane region" description="Helical" evidence="8">
    <location>
        <begin position="201"/>
        <end position="224"/>
    </location>
</feature>
<dbReference type="InterPro" id="IPR002781">
    <property type="entry name" value="TM_pro_TauE-like"/>
</dbReference>
<feature type="transmembrane region" description="Helical" evidence="8">
    <location>
        <begin position="74"/>
        <end position="93"/>
    </location>
</feature>
<keyword evidence="3" id="KW-0813">Transport</keyword>
<dbReference type="OrthoDB" id="554695at2"/>
<dbReference type="PANTHER" id="PTHR30269:SF0">
    <property type="entry name" value="MEMBRANE TRANSPORTER PROTEIN YFCA-RELATED"/>
    <property type="match status" value="1"/>
</dbReference>
<dbReference type="GO" id="GO:0005886">
    <property type="term" value="C:plasma membrane"/>
    <property type="evidence" value="ECO:0007669"/>
    <property type="project" value="UniProtKB-SubCell"/>
</dbReference>
<evidence type="ECO:0000256" key="3">
    <source>
        <dbReference type="ARBA" id="ARBA00022448"/>
    </source>
</evidence>
<feature type="transmembrane region" description="Helical" evidence="8">
    <location>
        <begin position="6"/>
        <end position="36"/>
    </location>
</feature>
<dbReference type="PATRIC" id="fig|433924.3.peg.1291"/>
<comment type="similarity">
    <text evidence="2 8">Belongs to the 4-toluene sulfonate uptake permease (TSUP) (TC 2.A.102) family.</text>
</comment>
<proteinExistence type="inferred from homology"/>
<organism evidence="9 10">
    <name type="scientific">Pseudacidovorax intermedius</name>
    <dbReference type="NCBI Taxonomy" id="433924"/>
    <lineage>
        <taxon>Bacteria</taxon>
        <taxon>Pseudomonadati</taxon>
        <taxon>Pseudomonadota</taxon>
        <taxon>Betaproteobacteria</taxon>
        <taxon>Burkholderiales</taxon>
        <taxon>Comamonadaceae</taxon>
        <taxon>Pseudacidovorax</taxon>
    </lineage>
</organism>
<evidence type="ECO:0000256" key="5">
    <source>
        <dbReference type="ARBA" id="ARBA00022692"/>
    </source>
</evidence>
<evidence type="ECO:0000256" key="8">
    <source>
        <dbReference type="RuleBase" id="RU363041"/>
    </source>
</evidence>
<dbReference type="PANTHER" id="PTHR30269">
    <property type="entry name" value="TRANSMEMBRANE PROTEIN YFCA"/>
    <property type="match status" value="1"/>
</dbReference>
<keyword evidence="4 8" id="KW-1003">Cell membrane</keyword>
<dbReference type="Proteomes" id="UP000072741">
    <property type="component" value="Unassembled WGS sequence"/>
</dbReference>
<feature type="transmembrane region" description="Helical" evidence="8">
    <location>
        <begin position="230"/>
        <end position="248"/>
    </location>
</feature>
<accession>A0A147HBP8</accession>
<keyword evidence="6 8" id="KW-1133">Transmembrane helix</keyword>
<dbReference type="EMBL" id="LDSL01000015">
    <property type="protein sequence ID" value="KTT27439.1"/>
    <property type="molecule type" value="Genomic_DNA"/>
</dbReference>
<evidence type="ECO:0000256" key="4">
    <source>
        <dbReference type="ARBA" id="ARBA00022475"/>
    </source>
</evidence>
<gene>
    <name evidence="9" type="ORF">NS331_01965</name>
</gene>
<comment type="subcellular location">
    <subcellularLocation>
        <location evidence="1 8">Cell membrane</location>
        <topology evidence="1 8">Multi-pass membrane protein</topology>
    </subcellularLocation>
</comment>
<evidence type="ECO:0000256" key="2">
    <source>
        <dbReference type="ARBA" id="ARBA00009142"/>
    </source>
</evidence>
<dbReference type="RefSeq" id="WP_058640342.1">
    <property type="nucleotide sequence ID" value="NZ_LDSL01000015.1"/>
</dbReference>
<name>A0A147HBP8_9BURK</name>
<keyword evidence="7 8" id="KW-0472">Membrane</keyword>